<keyword evidence="2" id="KW-0963">Cytoplasm</keyword>
<feature type="coiled-coil region" evidence="4">
    <location>
        <begin position="110"/>
        <end position="179"/>
    </location>
</feature>
<dbReference type="GO" id="GO:0005540">
    <property type="term" value="F:hyaluronic acid binding"/>
    <property type="evidence" value="ECO:0007669"/>
    <property type="project" value="InterPro"/>
</dbReference>
<feature type="domain" description="Hyaluronan-mediated motility receptor C-terminal" evidence="5">
    <location>
        <begin position="937"/>
        <end position="1071"/>
    </location>
</feature>
<protein>
    <recommendedName>
        <fullName evidence="5">Hyaluronan-mediated motility receptor C-terminal domain-containing protein</fullName>
    </recommendedName>
</protein>
<dbReference type="HOGENOM" id="CLU_009698_0_0_1"/>
<feature type="coiled-coil region" evidence="4">
    <location>
        <begin position="968"/>
        <end position="1046"/>
    </location>
</feature>
<dbReference type="GO" id="GO:0005819">
    <property type="term" value="C:spindle"/>
    <property type="evidence" value="ECO:0007669"/>
    <property type="project" value="UniProtKB-SubCell"/>
</dbReference>
<accession>R7T6E6</accession>
<dbReference type="EMBL" id="KB311499">
    <property type="protein sequence ID" value="ELT89129.1"/>
    <property type="molecule type" value="Genomic_DNA"/>
</dbReference>
<evidence type="ECO:0000256" key="1">
    <source>
        <dbReference type="ARBA" id="ARBA00004186"/>
    </source>
</evidence>
<sequence>MPLTTLEEEKNNKMVVEMRCKLCMQKIKDVAPAPGSYDPKAQEKIPAAFLDGKDVRFKLAKDKLNLPGPGAFDTSNMSSIQTPKKAAPGAILHKDVKLNLGRKPVVDSKMKELEMELKHALQERNDMSKKLQLKEEELSRLDGRLQQKNRDMSAQIASSAGLEKQLGDLKKAHQILKQKNKFQEASHMKTARLPVDFTEVSSNEDCATKSKETVASLKKKISDIESSKLKAENELQSLKKQAEEMKKEKIASLKMQTDLKQELESLEKSRAEEARLNEEKLKKQEVLEEELKKEAEELKSVIVERVEKALREVELSDKESIATLEAAKQSYEEATAKHIGSLRRTISAMKLEKFEDVNLIRHLKGEIFFIADEAQAEKVGIDRAVQKVELLFDQIRKLEESESLLNENIQRITAKYEDVERDLINLETESQSREQQLILQLNATQTSRNQLQTEHEQLLQRHLKLAQTLTQAKDDLNGEIEQVTKEHEIMTIELSLVQSSLKAMQEKNSNQSTIMEELEEKNIQSEVDLQVMKHKLWEVENMSREREKLMEELKEQKEEMERQTEEMSQHLQETEKKLVQREEEVRDLEEMLVEKLRENEERLKEEEEMTCILKDEVDIACTELMRLKEDQQRLMGKLNSSQSEADNLGQVNNELNMKVGQLESKIKDLEEIVEHEREKERKVKLLLTEYEDRFEEQENVEFLMAEEMREKEHEVETYKKMALDQMSLHEQMEGVLKRMKCEIEERKDNERLLRKTDAELRSKIDVLENEAEKSRDELEKVSEIKMESQMRWCRANDAEKSIARLETDLLKMKEIVVERELQLQDFATSAFNDQEVMENNIERCEKELAFKQEIIANMTEKCKESDITIQQLKLNIAELQSFLESSQKGGKEVDRLRAELAEMQMAMDSYRNQAESEGKKQRELLRLWEQRERLWRSKQHEDWKEKYLELEKKAEPFKQQMEAYASERAEILGRSRDVEREMQELAQKYASLLGHQNTKQKIRHVEKLKEENLKLKQELSSVNSFNTKQKKQLAKLQERVDKFEGKVKFDVNKAFQAQKENQDPPRSPLTQARGYCVFTWIDHYVLKEGIDDFLERCLLPCHYHMVCM</sequence>
<evidence type="ECO:0000313" key="6">
    <source>
        <dbReference type="EMBL" id="ELT89129.1"/>
    </source>
</evidence>
<dbReference type="AlphaFoldDB" id="R7T6E6"/>
<dbReference type="OMA" id="NEHIGCA"/>
<gene>
    <name evidence="6" type="ORF">CAPTEDRAFT_225606</name>
</gene>
<keyword evidence="8" id="KW-1185">Reference proteome</keyword>
<dbReference type="PANTHER" id="PTHR18956:SF6">
    <property type="entry name" value="HYALURONAN MEDIATED MOTILITY RECEPTOR"/>
    <property type="match status" value="1"/>
</dbReference>
<dbReference type="OrthoDB" id="419631at2759"/>
<proteinExistence type="predicted"/>
<dbReference type="EMBL" id="AMQN01015006">
    <property type="status" value="NOT_ANNOTATED_CDS"/>
    <property type="molecule type" value="Genomic_DNA"/>
</dbReference>
<evidence type="ECO:0000256" key="2">
    <source>
        <dbReference type="ARBA" id="ARBA00022490"/>
    </source>
</evidence>
<organism evidence="6">
    <name type="scientific">Capitella teleta</name>
    <name type="common">Polychaete worm</name>
    <dbReference type="NCBI Taxonomy" id="283909"/>
    <lineage>
        <taxon>Eukaryota</taxon>
        <taxon>Metazoa</taxon>
        <taxon>Spiralia</taxon>
        <taxon>Lophotrochozoa</taxon>
        <taxon>Annelida</taxon>
        <taxon>Polychaeta</taxon>
        <taxon>Sedentaria</taxon>
        <taxon>Scolecida</taxon>
        <taxon>Capitellidae</taxon>
        <taxon>Capitella</taxon>
    </lineage>
</organism>
<reference evidence="6 8" key="2">
    <citation type="journal article" date="2013" name="Nature">
        <title>Insights into bilaterian evolution from three spiralian genomes.</title>
        <authorList>
            <person name="Simakov O."/>
            <person name="Marletaz F."/>
            <person name="Cho S.J."/>
            <person name="Edsinger-Gonzales E."/>
            <person name="Havlak P."/>
            <person name="Hellsten U."/>
            <person name="Kuo D.H."/>
            <person name="Larsson T."/>
            <person name="Lv J."/>
            <person name="Arendt D."/>
            <person name="Savage R."/>
            <person name="Osoegawa K."/>
            <person name="de Jong P."/>
            <person name="Grimwood J."/>
            <person name="Chapman J.A."/>
            <person name="Shapiro H."/>
            <person name="Aerts A."/>
            <person name="Otillar R.P."/>
            <person name="Terry A.Y."/>
            <person name="Boore J.L."/>
            <person name="Grigoriev I.V."/>
            <person name="Lindberg D.R."/>
            <person name="Seaver E.C."/>
            <person name="Weisblat D.A."/>
            <person name="Putnam N.H."/>
            <person name="Rokhsar D.S."/>
        </authorList>
    </citation>
    <scope>NUCLEOTIDE SEQUENCE</scope>
    <source>
        <strain evidence="6 8">I ESC-2004</strain>
    </source>
</reference>
<dbReference type="InterPro" id="IPR031794">
    <property type="entry name" value="HMMR_C"/>
</dbReference>
<feature type="coiled-coil region" evidence="4">
    <location>
        <begin position="729"/>
        <end position="913"/>
    </location>
</feature>
<comment type="subcellular location">
    <subcellularLocation>
        <location evidence="1">Cytoplasm</location>
        <location evidence="1">Cytoskeleton</location>
        <location evidence="1">Spindle</location>
    </subcellularLocation>
</comment>
<evidence type="ECO:0000256" key="3">
    <source>
        <dbReference type="ARBA" id="ARBA00023212"/>
    </source>
</evidence>
<reference evidence="8" key="1">
    <citation type="submission" date="2012-12" db="EMBL/GenBank/DDBJ databases">
        <authorList>
            <person name="Hellsten U."/>
            <person name="Grimwood J."/>
            <person name="Chapman J.A."/>
            <person name="Shapiro H."/>
            <person name="Aerts A."/>
            <person name="Otillar R.P."/>
            <person name="Terry A.Y."/>
            <person name="Boore J.L."/>
            <person name="Simakov O."/>
            <person name="Marletaz F."/>
            <person name="Cho S.-J."/>
            <person name="Edsinger-Gonzales E."/>
            <person name="Havlak P."/>
            <person name="Kuo D.-H."/>
            <person name="Larsson T."/>
            <person name="Lv J."/>
            <person name="Arendt D."/>
            <person name="Savage R."/>
            <person name="Osoegawa K."/>
            <person name="de Jong P."/>
            <person name="Lindberg D.R."/>
            <person name="Seaver E.C."/>
            <person name="Weisblat D.A."/>
            <person name="Putnam N.H."/>
            <person name="Grigoriev I.V."/>
            <person name="Rokhsar D.S."/>
        </authorList>
    </citation>
    <scope>NUCLEOTIDE SEQUENCE</scope>
    <source>
        <strain evidence="8">I ESC-2004</strain>
    </source>
</reference>
<dbReference type="EnsemblMetazoa" id="CapteT225606">
    <property type="protein sequence ID" value="CapteP225606"/>
    <property type="gene ID" value="CapteG225606"/>
</dbReference>
<dbReference type="STRING" id="283909.R7T6E6"/>
<name>R7T6E6_CAPTE</name>
<dbReference type="Pfam" id="PF15905">
    <property type="entry name" value="HMMR_N"/>
    <property type="match status" value="1"/>
</dbReference>
<reference evidence="7" key="3">
    <citation type="submission" date="2015-06" db="UniProtKB">
        <authorList>
            <consortium name="EnsemblMetazoa"/>
        </authorList>
    </citation>
    <scope>IDENTIFICATION</scope>
</reference>
<evidence type="ECO:0000259" key="5">
    <source>
        <dbReference type="Pfam" id="PF15908"/>
    </source>
</evidence>
<keyword evidence="4" id="KW-0175">Coiled coil</keyword>
<dbReference type="PANTHER" id="PTHR18956">
    <property type="entry name" value="HYALURONAN MEDIATED MOTILITY RECEPTOR"/>
    <property type="match status" value="1"/>
</dbReference>
<feature type="coiled-coil region" evidence="4">
    <location>
        <begin position="214"/>
        <end position="312"/>
    </location>
</feature>
<evidence type="ECO:0000313" key="8">
    <source>
        <dbReference type="Proteomes" id="UP000014760"/>
    </source>
</evidence>
<evidence type="ECO:0000256" key="4">
    <source>
        <dbReference type="SAM" id="Coils"/>
    </source>
</evidence>
<dbReference type="InterPro" id="IPR026203">
    <property type="entry name" value="IHABP"/>
</dbReference>
<keyword evidence="3" id="KW-0206">Cytoskeleton</keyword>
<feature type="coiled-coil region" evidence="4">
    <location>
        <begin position="381"/>
        <end position="679"/>
    </location>
</feature>
<dbReference type="Proteomes" id="UP000014760">
    <property type="component" value="Unassembled WGS sequence"/>
</dbReference>
<dbReference type="Pfam" id="PF15908">
    <property type="entry name" value="HMMR_C"/>
    <property type="match status" value="1"/>
</dbReference>
<evidence type="ECO:0000313" key="7">
    <source>
        <dbReference type="EnsemblMetazoa" id="CapteP225606"/>
    </source>
</evidence>